<dbReference type="Proteomes" id="UP000037247">
    <property type="component" value="Unassembled WGS sequence"/>
</dbReference>
<keyword evidence="4" id="KW-1185">Reference proteome</keyword>
<protein>
    <submittedName>
        <fullName evidence="3">Alpha/beta hydrolase</fullName>
    </submittedName>
</protein>
<organism evidence="3 4">
    <name type="scientific">Gordonia jacobaea</name>
    <dbReference type="NCBI Taxonomy" id="122202"/>
    <lineage>
        <taxon>Bacteria</taxon>
        <taxon>Bacillati</taxon>
        <taxon>Actinomycetota</taxon>
        <taxon>Actinomycetes</taxon>
        <taxon>Mycobacteriales</taxon>
        <taxon>Gordoniaceae</taxon>
        <taxon>Gordonia</taxon>
    </lineage>
</organism>
<keyword evidence="1 3" id="KW-0378">Hydrolase</keyword>
<dbReference type="InterPro" id="IPR000073">
    <property type="entry name" value="AB_hydrolase_1"/>
</dbReference>
<comment type="caution">
    <text evidence="3">The sequence shown here is derived from an EMBL/GenBank/DDBJ whole genome shotgun (WGS) entry which is preliminary data.</text>
</comment>
<gene>
    <name evidence="3" type="ORF">ABW18_21825</name>
</gene>
<accession>A0ABR5I6J2</accession>
<proteinExistence type="predicted"/>
<evidence type="ECO:0000313" key="4">
    <source>
        <dbReference type="Proteomes" id="UP000037247"/>
    </source>
</evidence>
<dbReference type="GO" id="GO:0016787">
    <property type="term" value="F:hydrolase activity"/>
    <property type="evidence" value="ECO:0007669"/>
    <property type="project" value="UniProtKB-KW"/>
</dbReference>
<reference evidence="3 4" key="1">
    <citation type="submission" date="2015-05" db="EMBL/GenBank/DDBJ databases">
        <title>Draft genome sequence of the bacterium Gordonia jacobaea a new member of the Gordonia genus.</title>
        <authorList>
            <person name="Jimenez-Galisteo G."/>
            <person name="Dominguez A."/>
            <person name="Munoz E."/>
            <person name="Vinas M."/>
        </authorList>
    </citation>
    <scope>NUCLEOTIDE SEQUENCE [LARGE SCALE GENOMIC DNA]</scope>
    <source>
        <strain evidence="4">mv1</strain>
    </source>
</reference>
<dbReference type="EMBL" id="LDTZ01000028">
    <property type="protein sequence ID" value="KNA89295.1"/>
    <property type="molecule type" value="Genomic_DNA"/>
</dbReference>
<sequence>MDMEFRSGIVNTERHSTYFVTCGPVDGPLMFFVHGWPGISAMWRAHMAAFAADGWRCIAPDLRGYGQSSAPSGASSYTVENAVNDLAELHDHLGGTAAIWVGHDWGSAVVGALAAHHPQRCRAAVLTSWAYFPRANSLANLVAVVDRDIYPADEYPYGQWDYFHYYTTHFDEAVADLDADTAAALASIYRPGDPAAVGTVSPSASVTRNGGRFGPSHRPPAAEPDPALWPASDFNLLVAGFESHGFAPSCAWYTNDDANTDFARRAPHDGRLCQPVLFVNGEWDLICTITGNHQGDPMREACSDLTIVDINAGHWLPLERPDEHISAIRAWLSNHR</sequence>
<dbReference type="PRINTS" id="PR00412">
    <property type="entry name" value="EPOXHYDRLASE"/>
</dbReference>
<dbReference type="Pfam" id="PF00561">
    <property type="entry name" value="Abhydrolase_1"/>
    <property type="match status" value="1"/>
</dbReference>
<evidence type="ECO:0000256" key="1">
    <source>
        <dbReference type="ARBA" id="ARBA00022801"/>
    </source>
</evidence>
<name>A0ABR5I6J2_9ACTN</name>
<dbReference type="PRINTS" id="PR00111">
    <property type="entry name" value="ABHYDROLASE"/>
</dbReference>
<evidence type="ECO:0000259" key="2">
    <source>
        <dbReference type="Pfam" id="PF00561"/>
    </source>
</evidence>
<dbReference type="InterPro" id="IPR000639">
    <property type="entry name" value="Epox_hydrolase-like"/>
</dbReference>
<dbReference type="Gene3D" id="3.40.50.1820">
    <property type="entry name" value="alpha/beta hydrolase"/>
    <property type="match status" value="1"/>
</dbReference>
<dbReference type="RefSeq" id="WP_049701043.1">
    <property type="nucleotide sequence ID" value="NZ_JAQDQF010000001.1"/>
</dbReference>
<feature type="domain" description="AB hydrolase-1" evidence="2">
    <location>
        <begin position="28"/>
        <end position="321"/>
    </location>
</feature>
<dbReference type="SUPFAM" id="SSF53474">
    <property type="entry name" value="alpha/beta-Hydrolases"/>
    <property type="match status" value="1"/>
</dbReference>
<dbReference type="InterPro" id="IPR029058">
    <property type="entry name" value="AB_hydrolase_fold"/>
</dbReference>
<evidence type="ECO:0000313" key="3">
    <source>
        <dbReference type="EMBL" id="KNA89295.1"/>
    </source>
</evidence>
<dbReference type="PANTHER" id="PTHR43329">
    <property type="entry name" value="EPOXIDE HYDROLASE"/>
    <property type="match status" value="1"/>
</dbReference>